<proteinExistence type="predicted"/>
<protein>
    <submittedName>
        <fullName evidence="1">Uncharacterized protein</fullName>
    </submittedName>
</protein>
<dbReference type="OrthoDB" id="272077at2759"/>
<reference evidence="1 2" key="1">
    <citation type="submission" date="2018-06" db="EMBL/GenBank/DDBJ databases">
        <title>Comparative genomics reveals the genomic features of Rhizophagus irregularis, R. cerebriforme, R. diaphanum and Gigaspora rosea, and their symbiotic lifestyle signature.</title>
        <authorList>
            <person name="Morin E."/>
            <person name="San Clemente H."/>
            <person name="Chen E.C.H."/>
            <person name="De La Providencia I."/>
            <person name="Hainaut M."/>
            <person name="Kuo A."/>
            <person name="Kohler A."/>
            <person name="Murat C."/>
            <person name="Tang N."/>
            <person name="Roy S."/>
            <person name="Loubradou J."/>
            <person name="Henrissat B."/>
            <person name="Grigoriev I.V."/>
            <person name="Corradi N."/>
            <person name="Roux C."/>
            <person name="Martin F.M."/>
        </authorList>
    </citation>
    <scope>NUCLEOTIDE SEQUENCE [LARGE SCALE GENOMIC DNA]</scope>
    <source>
        <strain evidence="1 2">DAOM 194757</strain>
    </source>
</reference>
<organism evidence="1 2">
    <name type="scientific">Gigaspora rosea</name>
    <dbReference type="NCBI Taxonomy" id="44941"/>
    <lineage>
        <taxon>Eukaryota</taxon>
        <taxon>Fungi</taxon>
        <taxon>Fungi incertae sedis</taxon>
        <taxon>Mucoromycota</taxon>
        <taxon>Glomeromycotina</taxon>
        <taxon>Glomeromycetes</taxon>
        <taxon>Diversisporales</taxon>
        <taxon>Gigasporaceae</taxon>
        <taxon>Gigaspora</taxon>
    </lineage>
</organism>
<dbReference type="InterPro" id="IPR011990">
    <property type="entry name" value="TPR-like_helical_dom_sf"/>
</dbReference>
<dbReference type="EMBL" id="QKWP01000327">
    <property type="protein sequence ID" value="RIB22033.1"/>
    <property type="molecule type" value="Genomic_DNA"/>
</dbReference>
<keyword evidence="2" id="KW-1185">Reference proteome</keyword>
<comment type="caution">
    <text evidence="1">The sequence shown here is derived from an EMBL/GenBank/DDBJ whole genome shotgun (WGS) entry which is preliminary data.</text>
</comment>
<sequence>MNMRLRHNEETGQLAFVAQRYGIEKDERKALHQKFAEMENTSGIYNLGHCYKYGIEI</sequence>
<dbReference type="AlphaFoldDB" id="A0A397VQ41"/>
<dbReference type="Gene3D" id="1.25.40.10">
    <property type="entry name" value="Tetratricopeptide repeat domain"/>
    <property type="match status" value="1"/>
</dbReference>
<accession>A0A397VQ41</accession>
<name>A0A397VQ41_9GLOM</name>
<dbReference type="Proteomes" id="UP000266673">
    <property type="component" value="Unassembled WGS sequence"/>
</dbReference>
<gene>
    <name evidence="1" type="ORF">C2G38_2174930</name>
</gene>
<evidence type="ECO:0000313" key="1">
    <source>
        <dbReference type="EMBL" id="RIB22033.1"/>
    </source>
</evidence>
<evidence type="ECO:0000313" key="2">
    <source>
        <dbReference type="Proteomes" id="UP000266673"/>
    </source>
</evidence>